<dbReference type="PANTHER" id="PTHR43309:SF3">
    <property type="entry name" value="5-OXOPROLINASE SUBUNIT C"/>
    <property type="match status" value="1"/>
</dbReference>
<dbReference type="EMBL" id="POAF01000002">
    <property type="protein sequence ID" value="RBM02977.1"/>
    <property type="molecule type" value="Genomic_DNA"/>
</dbReference>
<dbReference type="SMART" id="SM00797">
    <property type="entry name" value="AHS2"/>
    <property type="match status" value="1"/>
</dbReference>
<evidence type="ECO:0000256" key="1">
    <source>
        <dbReference type="ARBA" id="ARBA00022741"/>
    </source>
</evidence>
<name>A0A365YKR1_9MICC</name>
<dbReference type="GO" id="GO:0016829">
    <property type="term" value="F:lyase activity"/>
    <property type="evidence" value="ECO:0007669"/>
    <property type="project" value="UniProtKB-KW"/>
</dbReference>
<keyword evidence="7" id="KW-1185">Reference proteome</keyword>
<dbReference type="RefSeq" id="WP_113606845.1">
    <property type="nucleotide sequence ID" value="NZ_POAF01000002.1"/>
</dbReference>
<dbReference type="Gene3D" id="2.40.100.10">
    <property type="entry name" value="Cyclophilin-like"/>
    <property type="match status" value="2"/>
</dbReference>
<evidence type="ECO:0000313" key="7">
    <source>
        <dbReference type="Proteomes" id="UP000252167"/>
    </source>
</evidence>
<sequence>MSQRDVRLAGSRSVLVELPDLDSVLGLSALLRTSPLPGQLDVLAAASTVFIKADCAANAQAIAKTVRTLELGSSAAATGSLITVPVHYDGEDLAEVARLTSLSPEAVINAHSQQIWRAAFGGFAPGFAYLRGENQLLNVPRRAIPRKAVPAGAVALAGEYSAVYPRQSPGGWQLIGHTDAVLWDLERENPALIRPQDRVQFIPSRAALTVADAPAAEPAPDTERPASSAAQLEILDPGLQSLIQDAGRPGLGDLGVSTAGWADAISAAQANRLVGNQPGAAVIENLLGTLTLRARGDAVLAVSGACATVNITPVDGDDFHEFRQIPMDTPFALLDGELLALTPNGAGLRSYLGVRGGFDVPQVLGSRSSDSMSGIGPAPLRAGQLLPVGEVSGLQVVGNPEPSPLPVPAEHGVFTLRITPGPREDWFGAPGLARLTGQLWKASADSNRVGVRLELGQDDARPLERVRAGELASEGVALGSLQVPPSGLPVLFLADHPVTGGYPVIAAVVDEDLPAAAQLPPGSLIRFELTSHPGTRTPVKESRA</sequence>
<gene>
    <name evidence="6" type="ORF">C1H84_06060</name>
</gene>
<keyword evidence="6" id="KW-0456">Lyase</keyword>
<reference evidence="6 7" key="1">
    <citation type="submission" date="2018-01" db="EMBL/GenBank/DDBJ databases">
        <title>Glutamicibacter soli strain NHPC-3 Whole genome sequence and assembly.</title>
        <authorList>
            <person name="Choudhury P."/>
            <person name="Gupta D."/>
            <person name="Sengupta K."/>
            <person name="Jawed A."/>
            <person name="Sultana N."/>
            <person name="Saha P."/>
        </authorList>
    </citation>
    <scope>NUCLEOTIDE SEQUENCE [LARGE SCALE GENOMIC DNA]</scope>
    <source>
        <strain evidence="6 7">NHPC-3</strain>
    </source>
</reference>
<dbReference type="Pfam" id="PF02626">
    <property type="entry name" value="CT_A_B"/>
    <property type="match status" value="1"/>
</dbReference>
<dbReference type="SMART" id="SM00796">
    <property type="entry name" value="AHS1"/>
    <property type="match status" value="1"/>
</dbReference>
<evidence type="ECO:0000259" key="4">
    <source>
        <dbReference type="SMART" id="SM00796"/>
    </source>
</evidence>
<dbReference type="AlphaFoldDB" id="A0A365YKR1"/>
<dbReference type="InterPro" id="IPR029000">
    <property type="entry name" value="Cyclophilin-like_dom_sf"/>
</dbReference>
<dbReference type="Gene3D" id="3.30.1360.40">
    <property type="match status" value="1"/>
</dbReference>
<dbReference type="GO" id="GO:0016787">
    <property type="term" value="F:hydrolase activity"/>
    <property type="evidence" value="ECO:0007669"/>
    <property type="project" value="UniProtKB-KW"/>
</dbReference>
<comment type="caution">
    <text evidence="6">The sequence shown here is derived from an EMBL/GenBank/DDBJ whole genome shotgun (WGS) entry which is preliminary data.</text>
</comment>
<feature type="domain" description="Carboxyltransferase" evidence="4">
    <location>
        <begin position="4"/>
        <end position="193"/>
    </location>
</feature>
<evidence type="ECO:0000256" key="2">
    <source>
        <dbReference type="ARBA" id="ARBA00022801"/>
    </source>
</evidence>
<dbReference type="InterPro" id="IPR003833">
    <property type="entry name" value="CT_C_D"/>
</dbReference>
<dbReference type="PANTHER" id="PTHR43309">
    <property type="entry name" value="5-OXOPROLINASE SUBUNIT C"/>
    <property type="match status" value="1"/>
</dbReference>
<keyword evidence="2" id="KW-0378">Hydrolase</keyword>
<proteinExistence type="predicted"/>
<protein>
    <submittedName>
        <fullName evidence="6">Urea amidolyase</fullName>
    </submittedName>
</protein>
<evidence type="ECO:0000256" key="3">
    <source>
        <dbReference type="ARBA" id="ARBA00022840"/>
    </source>
</evidence>
<keyword evidence="3" id="KW-0067">ATP-binding</keyword>
<dbReference type="GO" id="GO:0005524">
    <property type="term" value="F:ATP binding"/>
    <property type="evidence" value="ECO:0007669"/>
    <property type="project" value="UniProtKB-KW"/>
</dbReference>
<keyword evidence="1" id="KW-0547">Nucleotide-binding</keyword>
<feature type="domain" description="Carboxyltransferase" evidence="5">
    <location>
        <begin position="253"/>
        <end position="544"/>
    </location>
</feature>
<organism evidence="6 7">
    <name type="scientific">Glutamicibacter soli</name>
    <dbReference type="NCBI Taxonomy" id="453836"/>
    <lineage>
        <taxon>Bacteria</taxon>
        <taxon>Bacillati</taxon>
        <taxon>Actinomycetota</taxon>
        <taxon>Actinomycetes</taxon>
        <taxon>Micrococcales</taxon>
        <taxon>Micrococcaceae</taxon>
        <taxon>Glutamicibacter</taxon>
    </lineage>
</organism>
<dbReference type="InterPro" id="IPR052708">
    <property type="entry name" value="PxpC"/>
</dbReference>
<dbReference type="Proteomes" id="UP000252167">
    <property type="component" value="Unassembled WGS sequence"/>
</dbReference>
<dbReference type="Pfam" id="PF02682">
    <property type="entry name" value="CT_C_D"/>
    <property type="match status" value="1"/>
</dbReference>
<dbReference type="InterPro" id="IPR003778">
    <property type="entry name" value="CT_A_B"/>
</dbReference>
<dbReference type="SUPFAM" id="SSF50891">
    <property type="entry name" value="Cyclophilin-like"/>
    <property type="match status" value="2"/>
</dbReference>
<accession>A0A365YKR1</accession>
<evidence type="ECO:0000259" key="5">
    <source>
        <dbReference type="SMART" id="SM00797"/>
    </source>
</evidence>
<evidence type="ECO:0000313" key="6">
    <source>
        <dbReference type="EMBL" id="RBM02977.1"/>
    </source>
</evidence>